<gene>
    <name evidence="2" type="ORF">BDV98DRAFT_566080</name>
</gene>
<dbReference type="STRING" id="1884261.A0A5C3QKX6"/>
<accession>A0A5C3QKX6</accession>
<name>A0A5C3QKX6_9AGAR</name>
<keyword evidence="3" id="KW-1185">Reference proteome</keyword>
<feature type="region of interest" description="Disordered" evidence="1">
    <location>
        <begin position="1"/>
        <end position="23"/>
    </location>
</feature>
<dbReference type="Proteomes" id="UP000305067">
    <property type="component" value="Unassembled WGS sequence"/>
</dbReference>
<dbReference type="InterPro" id="IPR016159">
    <property type="entry name" value="Cullin_repeat-like_dom_sf"/>
</dbReference>
<dbReference type="Gene3D" id="1.20.1310.10">
    <property type="entry name" value="Cullin Repeats"/>
    <property type="match status" value="1"/>
</dbReference>
<dbReference type="SUPFAM" id="SSF74788">
    <property type="entry name" value="Cullin repeat-like"/>
    <property type="match status" value="1"/>
</dbReference>
<proteinExistence type="predicted"/>
<dbReference type="OrthoDB" id="27073at2759"/>
<dbReference type="AlphaFoldDB" id="A0A5C3QKX6"/>
<evidence type="ECO:0000313" key="2">
    <source>
        <dbReference type="EMBL" id="TFL02596.1"/>
    </source>
</evidence>
<feature type="region of interest" description="Disordered" evidence="1">
    <location>
        <begin position="274"/>
        <end position="298"/>
    </location>
</feature>
<dbReference type="EMBL" id="ML178822">
    <property type="protein sequence ID" value="TFL02596.1"/>
    <property type="molecule type" value="Genomic_DNA"/>
</dbReference>
<protein>
    <submittedName>
        <fullName evidence="2">Uncharacterized protein</fullName>
    </submittedName>
</protein>
<evidence type="ECO:0000313" key="3">
    <source>
        <dbReference type="Proteomes" id="UP000305067"/>
    </source>
</evidence>
<sequence>MSKGKQPQSSSLPLPNPAAGSANPAQNLSSLWGFMRPALDHMMHGPTNDNTKAPAIQVDYYSRIHSHTYNYFTAQSESSNPLPLGLMGAAGAGGGGGGSGPVSGSFDQEFVSGLDLYEQIDKYYAEIAKESLLGAPQDDSTLIHYLIPCFNRYSAGAQSINRLLNYVNRHFVKRAVDEDKGWLRLTDVYESVAKTFSFSDTRDQVAQKMKDKKTDELRKWGYKVDAAAETLPKAEAAAEAASSLDRVVPLVSLAHRRFRTEFIDTLLIAPRLNGGGKKAKKKLPKPSSNGAGPPVPKGRLARAVSQLLDTEELEEKERRRLAAELARCLWTVGVKHDHVVRKKLDKYVSQHPPFPPEGSTT</sequence>
<evidence type="ECO:0000256" key="1">
    <source>
        <dbReference type="SAM" id="MobiDB-lite"/>
    </source>
</evidence>
<organism evidence="2 3">
    <name type="scientific">Pterulicium gracile</name>
    <dbReference type="NCBI Taxonomy" id="1884261"/>
    <lineage>
        <taxon>Eukaryota</taxon>
        <taxon>Fungi</taxon>
        <taxon>Dikarya</taxon>
        <taxon>Basidiomycota</taxon>
        <taxon>Agaricomycotina</taxon>
        <taxon>Agaricomycetes</taxon>
        <taxon>Agaricomycetidae</taxon>
        <taxon>Agaricales</taxon>
        <taxon>Pleurotineae</taxon>
        <taxon>Pterulaceae</taxon>
        <taxon>Pterulicium</taxon>
    </lineage>
</organism>
<reference evidence="2 3" key="1">
    <citation type="journal article" date="2019" name="Nat. Ecol. Evol.">
        <title>Megaphylogeny resolves global patterns of mushroom evolution.</title>
        <authorList>
            <person name="Varga T."/>
            <person name="Krizsan K."/>
            <person name="Foldi C."/>
            <person name="Dima B."/>
            <person name="Sanchez-Garcia M."/>
            <person name="Sanchez-Ramirez S."/>
            <person name="Szollosi G.J."/>
            <person name="Szarkandi J.G."/>
            <person name="Papp V."/>
            <person name="Albert L."/>
            <person name="Andreopoulos W."/>
            <person name="Angelini C."/>
            <person name="Antonin V."/>
            <person name="Barry K.W."/>
            <person name="Bougher N.L."/>
            <person name="Buchanan P."/>
            <person name="Buyck B."/>
            <person name="Bense V."/>
            <person name="Catcheside P."/>
            <person name="Chovatia M."/>
            <person name="Cooper J."/>
            <person name="Damon W."/>
            <person name="Desjardin D."/>
            <person name="Finy P."/>
            <person name="Geml J."/>
            <person name="Haridas S."/>
            <person name="Hughes K."/>
            <person name="Justo A."/>
            <person name="Karasinski D."/>
            <person name="Kautmanova I."/>
            <person name="Kiss B."/>
            <person name="Kocsube S."/>
            <person name="Kotiranta H."/>
            <person name="LaButti K.M."/>
            <person name="Lechner B.E."/>
            <person name="Liimatainen K."/>
            <person name="Lipzen A."/>
            <person name="Lukacs Z."/>
            <person name="Mihaltcheva S."/>
            <person name="Morgado L.N."/>
            <person name="Niskanen T."/>
            <person name="Noordeloos M.E."/>
            <person name="Ohm R.A."/>
            <person name="Ortiz-Santana B."/>
            <person name="Ovrebo C."/>
            <person name="Racz N."/>
            <person name="Riley R."/>
            <person name="Savchenko A."/>
            <person name="Shiryaev A."/>
            <person name="Soop K."/>
            <person name="Spirin V."/>
            <person name="Szebenyi C."/>
            <person name="Tomsovsky M."/>
            <person name="Tulloss R.E."/>
            <person name="Uehling J."/>
            <person name="Grigoriev I.V."/>
            <person name="Vagvolgyi C."/>
            <person name="Papp T."/>
            <person name="Martin F.M."/>
            <person name="Miettinen O."/>
            <person name="Hibbett D.S."/>
            <person name="Nagy L.G."/>
        </authorList>
    </citation>
    <scope>NUCLEOTIDE SEQUENCE [LARGE SCALE GENOMIC DNA]</scope>
    <source>
        <strain evidence="2 3">CBS 309.79</strain>
    </source>
</reference>